<feature type="signal peptide" evidence="10">
    <location>
        <begin position="1"/>
        <end position="20"/>
    </location>
</feature>
<feature type="disulfide bond" evidence="7">
    <location>
        <begin position="527"/>
        <end position="539"/>
    </location>
</feature>
<reference evidence="12" key="1">
    <citation type="journal article" date="2020" name="Appl. Environ. Microbiol.">
        <title>Diazotrophic Anaeromyxobacter Isolates from Soils.</title>
        <authorList>
            <person name="Masuda Y."/>
            <person name="Yamanaka H."/>
            <person name="Xu Z.X."/>
            <person name="Shiratori Y."/>
            <person name="Aono T."/>
            <person name="Amachi S."/>
            <person name="Senoo K."/>
            <person name="Itoh H."/>
        </authorList>
    </citation>
    <scope>NUCLEOTIDE SEQUENCE [LARGE SCALE GENOMIC DNA]</scope>
    <source>
        <strain evidence="12">R267</strain>
    </source>
</reference>
<feature type="active site" description="Proton acceptor 1" evidence="4">
    <location>
        <position position="373"/>
    </location>
</feature>
<feature type="binding site" evidence="5">
    <location>
        <position position="209"/>
    </location>
    <ligand>
        <name>chloride</name>
        <dbReference type="ChEBI" id="CHEBI:17996"/>
        <label>1</label>
    </ligand>
</feature>
<feature type="binding site" evidence="9">
    <location>
        <position position="372"/>
    </location>
    <ligand>
        <name>Zn(2+)</name>
        <dbReference type="ChEBI" id="CHEBI:29105"/>
        <label>2</label>
        <note>catalytic</note>
    </ligand>
</feature>
<feature type="disulfide bond" evidence="7">
    <location>
        <begin position="341"/>
        <end position="359"/>
    </location>
</feature>
<dbReference type="PROSITE" id="PS52011">
    <property type="entry name" value="PEPTIDASE_M2"/>
    <property type="match status" value="1"/>
</dbReference>
<dbReference type="SUPFAM" id="SSF55486">
    <property type="entry name" value="Metalloproteases ('zincins'), catalytic domain"/>
    <property type="match status" value="1"/>
</dbReference>
<feature type="binding site" evidence="6">
    <location>
        <position position="376"/>
    </location>
    <ligand>
        <name>Zn(2+)</name>
        <dbReference type="ChEBI" id="CHEBI:29105"/>
        <label>1</label>
        <note>catalytic</note>
    </ligand>
</feature>
<dbReference type="PRINTS" id="PR00791">
    <property type="entry name" value="PEPDIPTASEA"/>
</dbReference>
<feature type="disulfide bond" evidence="7">
    <location>
        <begin position="137"/>
        <end position="145"/>
    </location>
</feature>
<evidence type="ECO:0000256" key="3">
    <source>
        <dbReference type="ARBA" id="ARBA00023180"/>
    </source>
</evidence>
<dbReference type="RefSeq" id="WP_176066568.1">
    <property type="nucleotide sequence ID" value="NZ_BJTG01000007.1"/>
</dbReference>
<feature type="binding site" evidence="5">
    <location>
        <position position="511"/>
    </location>
    <ligand>
        <name>chloride</name>
        <dbReference type="ChEBI" id="CHEBI:17996"/>
        <label>1</label>
    </ligand>
</feature>
<dbReference type="InterPro" id="IPR001548">
    <property type="entry name" value="Peptidase_M2"/>
</dbReference>
<gene>
    <name evidence="11" type="ORF">AMYX_29580</name>
</gene>
<dbReference type="Gene3D" id="1.10.1370.30">
    <property type="match status" value="2"/>
</dbReference>
<dbReference type="Pfam" id="PF01401">
    <property type="entry name" value="Peptidase_M2"/>
    <property type="match status" value="1"/>
</dbReference>
<evidence type="ECO:0000256" key="10">
    <source>
        <dbReference type="SAM" id="SignalP"/>
    </source>
</evidence>
<feature type="active site" description="Proton donor 2" evidence="8">
    <location>
        <position position="502"/>
    </location>
</feature>
<evidence type="ECO:0000256" key="5">
    <source>
        <dbReference type="PIRSR" id="PIRSR601548-2"/>
    </source>
</evidence>
<dbReference type="GO" id="GO:0016020">
    <property type="term" value="C:membrane"/>
    <property type="evidence" value="ECO:0007669"/>
    <property type="project" value="InterPro"/>
</dbReference>
<feature type="binding site" evidence="9">
    <location>
        <position position="376"/>
    </location>
    <ligand>
        <name>Zn(2+)</name>
        <dbReference type="ChEBI" id="CHEBI:29105"/>
        <label>2</label>
        <note>catalytic</note>
    </ligand>
</feature>
<evidence type="ECO:0000256" key="8">
    <source>
        <dbReference type="PIRSR" id="PIRSR601548-6"/>
    </source>
</evidence>
<feature type="binding site" evidence="6">
    <location>
        <position position="372"/>
    </location>
    <ligand>
        <name>Zn(2+)</name>
        <dbReference type="ChEBI" id="CHEBI:29105"/>
        <label>1</label>
        <note>catalytic</note>
    </ligand>
</feature>
<keyword evidence="3" id="KW-0325">Glycoprotein</keyword>
<dbReference type="EMBL" id="BJTG01000007">
    <property type="protein sequence ID" value="GEJ58217.1"/>
    <property type="molecule type" value="Genomic_DNA"/>
</dbReference>
<keyword evidence="1 10" id="KW-0732">Signal</keyword>
<name>A0A7I9VQG4_9BACT</name>
<evidence type="ECO:0000313" key="11">
    <source>
        <dbReference type="EMBL" id="GEJ58217.1"/>
    </source>
</evidence>
<feature type="active site" description="Proton donor 1" evidence="4">
    <location>
        <position position="502"/>
    </location>
</feature>
<dbReference type="AlphaFoldDB" id="A0A7I9VQG4"/>
<dbReference type="CDD" id="cd06461">
    <property type="entry name" value="M2_ACE"/>
    <property type="match status" value="1"/>
</dbReference>
<keyword evidence="6" id="KW-0862">Zinc</keyword>
<evidence type="ECO:0000256" key="6">
    <source>
        <dbReference type="PIRSR" id="PIRSR601548-3"/>
    </source>
</evidence>
<sequence>MPTPALALLVLLAASPAAPAAPTAAEARAFVARANAEAKDLLTRQSTADWVRQTYITDDTERLSAWASEALMAFQSRAVPEASRLAQAKGLDAETARALYLVRTASTLPAPSDPAKRAELATLAARLDSAYGKGKWCGKDGHAPCRDLEQLSEVMRKSRSWDELLDAWYGWHTIAPAMRADYTRLVALGNEGAREIGFGDLGELWRAGYDMTPAEFAQETDRLWAQVKPLYDELHCYVRGKLQERYGKDRVPDGKPIPAHLLGNMWAQEWGNVYDLAAPPGAAASVAKLDVSGALERKGFDPVRMVKLGEGFYTSLGLDPLPASFWERSMFVKPRDREVVCHASAWDVTFSDDLRVKMCIKPTADDLVTIHHELGHDYYFQSYWRLPVIFQQGANDGFHEAIGDAIALSVTPAYLKRVGVLDELPPTDEAGLVAIQLREAMDKVAFLPFGLLIDRWRWDVFSGKTPPAQYDAAWWALRRKYQGVDAPVARSEADFDPGAKYHIPANVPYTRYFLARIYQFQFHRALCQAAGQQGPLHACSIYGNKAAGKRLHEMLALGASKPWPEAMYALTGQRQADASALLDYFAPLRSWLQAQNRGRKCGW</sequence>
<keyword evidence="12" id="KW-1185">Reference proteome</keyword>
<feature type="active site" description="Proton acceptor 2" evidence="8">
    <location>
        <position position="373"/>
    </location>
</feature>
<dbReference type="Proteomes" id="UP000503640">
    <property type="component" value="Unassembled WGS sequence"/>
</dbReference>
<evidence type="ECO:0000256" key="9">
    <source>
        <dbReference type="PIRSR" id="PIRSR601548-8"/>
    </source>
</evidence>
<dbReference type="GO" id="GO:0006508">
    <property type="term" value="P:proteolysis"/>
    <property type="evidence" value="ECO:0007669"/>
    <property type="project" value="InterPro"/>
</dbReference>
<accession>A0A7I9VQG4</accession>
<dbReference type="PANTHER" id="PTHR10514">
    <property type="entry name" value="ANGIOTENSIN-CONVERTING ENZYME"/>
    <property type="match status" value="1"/>
</dbReference>
<feature type="binding site" evidence="6">
    <location>
        <position position="400"/>
    </location>
    <ligand>
        <name>Zn(2+)</name>
        <dbReference type="ChEBI" id="CHEBI:29105"/>
        <label>1</label>
        <note>catalytic</note>
    </ligand>
</feature>
<feature type="binding site" evidence="9">
    <location>
        <position position="400"/>
    </location>
    <ligand>
        <name>Zn(2+)</name>
        <dbReference type="ChEBI" id="CHEBI:29105"/>
        <label>2</label>
        <note>catalytic</note>
    </ligand>
</feature>
<protein>
    <submittedName>
        <fullName evidence="11">Peptidase M2</fullName>
    </submittedName>
</protein>
<evidence type="ECO:0000256" key="1">
    <source>
        <dbReference type="ARBA" id="ARBA00022729"/>
    </source>
</evidence>
<evidence type="ECO:0000313" key="12">
    <source>
        <dbReference type="Proteomes" id="UP000503640"/>
    </source>
</evidence>
<keyword evidence="6" id="KW-0479">Metal-binding</keyword>
<dbReference type="PANTHER" id="PTHR10514:SF27">
    <property type="entry name" value="ANGIOTENSIN-CONVERTING ENZYME"/>
    <property type="match status" value="1"/>
</dbReference>
<comment type="caution">
    <text evidence="11">The sequence shown here is derived from an EMBL/GenBank/DDBJ whole genome shotgun (WGS) entry which is preliminary data.</text>
</comment>
<proteinExistence type="predicted"/>
<evidence type="ECO:0000256" key="2">
    <source>
        <dbReference type="ARBA" id="ARBA00023157"/>
    </source>
</evidence>
<keyword evidence="2 7" id="KW-1015">Disulfide bond</keyword>
<dbReference type="GO" id="GO:0008237">
    <property type="term" value="F:metallopeptidase activity"/>
    <property type="evidence" value="ECO:0007669"/>
    <property type="project" value="InterPro"/>
</dbReference>
<organism evidence="11 12">
    <name type="scientific">Anaeromyxobacter diazotrophicus</name>
    <dbReference type="NCBI Taxonomy" id="2590199"/>
    <lineage>
        <taxon>Bacteria</taxon>
        <taxon>Pseudomonadati</taxon>
        <taxon>Myxococcota</taxon>
        <taxon>Myxococcia</taxon>
        <taxon>Myxococcales</taxon>
        <taxon>Cystobacterineae</taxon>
        <taxon>Anaeromyxobacteraceae</taxon>
        <taxon>Anaeromyxobacter</taxon>
    </lineage>
</organism>
<dbReference type="FunFam" id="1.10.1370.30:FF:000005">
    <property type="entry name" value="Angiotensin-converting enzyme"/>
    <property type="match status" value="1"/>
</dbReference>
<feature type="chain" id="PRO_5029498843" evidence="10">
    <location>
        <begin position="21"/>
        <end position="603"/>
    </location>
</feature>
<evidence type="ECO:0000256" key="7">
    <source>
        <dbReference type="PIRSR" id="PIRSR601548-4"/>
    </source>
</evidence>
<evidence type="ECO:0000256" key="4">
    <source>
        <dbReference type="PIRSR" id="PIRSR601548-1"/>
    </source>
</evidence>
<dbReference type="GO" id="GO:0008241">
    <property type="term" value="F:peptidyl-dipeptidase activity"/>
    <property type="evidence" value="ECO:0007669"/>
    <property type="project" value="InterPro"/>
</dbReference>